<dbReference type="Proteomes" id="UP001320876">
    <property type="component" value="Unassembled WGS sequence"/>
</dbReference>
<protein>
    <submittedName>
        <fullName evidence="1">DUF4276 family protein</fullName>
    </submittedName>
</protein>
<proteinExistence type="predicted"/>
<dbReference type="InterPro" id="IPR025455">
    <property type="entry name" value="DUF4276"/>
</dbReference>
<evidence type="ECO:0000313" key="1">
    <source>
        <dbReference type="EMBL" id="MCW1925848.1"/>
    </source>
</evidence>
<keyword evidence="2" id="KW-1185">Reference proteome</keyword>
<accession>A0ABT3GQW1</accession>
<reference evidence="1 2" key="1">
    <citation type="submission" date="2022-10" db="EMBL/GenBank/DDBJ databases">
        <title>Luteolibacter arcticus strain CCTCC AB 2014275, whole genome shotgun sequencing project.</title>
        <authorList>
            <person name="Zhao G."/>
            <person name="Shen L."/>
        </authorList>
    </citation>
    <scope>NUCLEOTIDE SEQUENCE [LARGE SCALE GENOMIC DNA]</scope>
    <source>
        <strain evidence="1 2">CCTCC AB 2014275</strain>
    </source>
</reference>
<gene>
    <name evidence="1" type="ORF">OKA05_25035</name>
</gene>
<dbReference type="Pfam" id="PF14103">
    <property type="entry name" value="DUF4276"/>
    <property type="match status" value="1"/>
</dbReference>
<sequence>MKIKLYIEGGGNSQLQDTQFREGWRKFFENAGLKTKMPATFRGGGRDQTFDDYKTAVKNRKPDVLPLLLVDSEDLVAAGETEWDHLKSRDDWERPEKAGGNDAYLMVTCMETWFLADREALKKFFHDCWRDNAVPKWADLESVPKVRVFEALAKATAGCGEKGYAKGKRSFEILKVIDPAEVEAKCPGAKRLLDRLRNP</sequence>
<dbReference type="EMBL" id="JAPDDT010000018">
    <property type="protein sequence ID" value="MCW1925848.1"/>
    <property type="molecule type" value="Genomic_DNA"/>
</dbReference>
<evidence type="ECO:0000313" key="2">
    <source>
        <dbReference type="Proteomes" id="UP001320876"/>
    </source>
</evidence>
<name>A0ABT3GQW1_9BACT</name>
<organism evidence="1 2">
    <name type="scientific">Luteolibacter arcticus</name>
    <dbReference type="NCBI Taxonomy" id="1581411"/>
    <lineage>
        <taxon>Bacteria</taxon>
        <taxon>Pseudomonadati</taxon>
        <taxon>Verrucomicrobiota</taxon>
        <taxon>Verrucomicrobiia</taxon>
        <taxon>Verrucomicrobiales</taxon>
        <taxon>Verrucomicrobiaceae</taxon>
        <taxon>Luteolibacter</taxon>
    </lineage>
</organism>
<dbReference type="RefSeq" id="WP_264489955.1">
    <property type="nucleotide sequence ID" value="NZ_JAPDDT010000018.1"/>
</dbReference>
<comment type="caution">
    <text evidence="1">The sequence shown here is derived from an EMBL/GenBank/DDBJ whole genome shotgun (WGS) entry which is preliminary data.</text>
</comment>